<sequence length="121" mass="13631">MSRNLSDSIGELSDASKKYLQTRIDLVKLTILGKATQITTHLISTFLLTVAGALILFFGLAAFVVWYGQVYHDYLTGLLLATGLLVFLTLLFALFKNQLITSFVLRKYSSMLFEEDEEEEL</sequence>
<gene>
    <name evidence="2" type="ORF">NC99_11380</name>
</gene>
<evidence type="ECO:0000313" key="3">
    <source>
        <dbReference type="Proteomes" id="UP000036958"/>
    </source>
</evidence>
<feature type="transmembrane region" description="Helical" evidence="1">
    <location>
        <begin position="74"/>
        <end position="95"/>
    </location>
</feature>
<comment type="caution">
    <text evidence="2">The sequence shown here is derived from an EMBL/GenBank/DDBJ whole genome shotgun (WGS) entry which is preliminary data.</text>
</comment>
<evidence type="ECO:0008006" key="4">
    <source>
        <dbReference type="Google" id="ProtNLM"/>
    </source>
</evidence>
<dbReference type="STRING" id="1409788.NC99_11380"/>
<keyword evidence="3" id="KW-1185">Reference proteome</keyword>
<keyword evidence="1" id="KW-0472">Membrane</keyword>
<evidence type="ECO:0000256" key="1">
    <source>
        <dbReference type="SAM" id="Phobius"/>
    </source>
</evidence>
<name>A0A0L8VC71_9BACT</name>
<reference evidence="3" key="1">
    <citation type="submission" date="2015-07" db="EMBL/GenBank/DDBJ databases">
        <title>Genome sequencing of Sunxiuqinia dokdonensis strain SK.</title>
        <authorList>
            <person name="Ahn S."/>
            <person name="Kim B.-C."/>
        </authorList>
    </citation>
    <scope>NUCLEOTIDE SEQUENCE [LARGE SCALE GENOMIC DNA]</scope>
    <source>
        <strain evidence="3">SK</strain>
    </source>
</reference>
<dbReference type="RefSeq" id="WP_053180543.1">
    <property type="nucleotide sequence ID" value="NZ_LGIA01000050.1"/>
</dbReference>
<feature type="transmembrane region" description="Helical" evidence="1">
    <location>
        <begin position="42"/>
        <end position="68"/>
    </location>
</feature>
<dbReference type="EMBL" id="LGIA01000050">
    <property type="protein sequence ID" value="KOH46049.1"/>
    <property type="molecule type" value="Genomic_DNA"/>
</dbReference>
<dbReference type="AlphaFoldDB" id="A0A0L8VC71"/>
<dbReference type="Proteomes" id="UP000036958">
    <property type="component" value="Unassembled WGS sequence"/>
</dbReference>
<accession>A0A0L8VC71</accession>
<keyword evidence="1" id="KW-1133">Transmembrane helix</keyword>
<evidence type="ECO:0000313" key="2">
    <source>
        <dbReference type="EMBL" id="KOH46049.1"/>
    </source>
</evidence>
<keyword evidence="1" id="KW-0812">Transmembrane</keyword>
<proteinExistence type="predicted"/>
<organism evidence="2 3">
    <name type="scientific">Sunxiuqinia dokdonensis</name>
    <dbReference type="NCBI Taxonomy" id="1409788"/>
    <lineage>
        <taxon>Bacteria</taxon>
        <taxon>Pseudomonadati</taxon>
        <taxon>Bacteroidota</taxon>
        <taxon>Bacteroidia</taxon>
        <taxon>Marinilabiliales</taxon>
        <taxon>Prolixibacteraceae</taxon>
        <taxon>Sunxiuqinia</taxon>
    </lineage>
</organism>
<dbReference type="OrthoDB" id="1121859at2"/>
<protein>
    <recommendedName>
        <fullName evidence="4">Phage holin family protein</fullName>
    </recommendedName>
</protein>